<dbReference type="EMBL" id="JAXOVC010000006">
    <property type="protein sequence ID" value="KAK4500637.1"/>
    <property type="molecule type" value="Genomic_DNA"/>
</dbReference>
<name>A0ABR0EGP4_ZASCE</name>
<evidence type="ECO:0000313" key="3">
    <source>
        <dbReference type="Proteomes" id="UP001305779"/>
    </source>
</evidence>
<accession>A0ABR0EGP4</accession>
<protein>
    <submittedName>
        <fullName evidence="2">Uncharacterized protein</fullName>
    </submittedName>
</protein>
<feature type="region of interest" description="Disordered" evidence="1">
    <location>
        <begin position="22"/>
        <end position="42"/>
    </location>
</feature>
<feature type="compositionally biased region" description="Low complexity" evidence="1">
    <location>
        <begin position="24"/>
        <end position="42"/>
    </location>
</feature>
<dbReference type="Proteomes" id="UP001305779">
    <property type="component" value="Unassembled WGS sequence"/>
</dbReference>
<organism evidence="2 3">
    <name type="scientific">Zasmidium cellare</name>
    <name type="common">Wine cellar mold</name>
    <name type="synonym">Racodium cellare</name>
    <dbReference type="NCBI Taxonomy" id="395010"/>
    <lineage>
        <taxon>Eukaryota</taxon>
        <taxon>Fungi</taxon>
        <taxon>Dikarya</taxon>
        <taxon>Ascomycota</taxon>
        <taxon>Pezizomycotina</taxon>
        <taxon>Dothideomycetes</taxon>
        <taxon>Dothideomycetidae</taxon>
        <taxon>Mycosphaerellales</taxon>
        <taxon>Mycosphaerellaceae</taxon>
        <taxon>Zasmidium</taxon>
    </lineage>
</organism>
<reference evidence="2 3" key="1">
    <citation type="journal article" date="2023" name="G3 (Bethesda)">
        <title>A chromosome-level genome assembly of Zasmidium syzygii isolated from banana leaves.</title>
        <authorList>
            <person name="van Westerhoven A.C."/>
            <person name="Mehrabi R."/>
            <person name="Talebi R."/>
            <person name="Steentjes M.B.F."/>
            <person name="Corcolon B."/>
            <person name="Chong P.A."/>
            <person name="Kema G.H.J."/>
            <person name="Seidl M.F."/>
        </authorList>
    </citation>
    <scope>NUCLEOTIDE SEQUENCE [LARGE SCALE GENOMIC DNA]</scope>
    <source>
        <strain evidence="2 3">P124</strain>
    </source>
</reference>
<evidence type="ECO:0000256" key="1">
    <source>
        <dbReference type="SAM" id="MobiDB-lite"/>
    </source>
</evidence>
<sequence>MSRKRVMAGGRQFWLRSFHQTSGSTADSNVNTTASNSSTANTASNGDAAFNASTLNSHTSNTTTTTSSTSAVASNAVTAAHIASKRAEAKRELLISWEAFTEGRADQFAEEVCAMGEVIYGYGEWTRSIAQLGPVIPERQSAQELRREGGQTALIDAMMAFQEADEESYYEQVFDLGVELFGEGEWGIAVQRRMREVEG</sequence>
<gene>
    <name evidence="2" type="ORF">PRZ48_008826</name>
</gene>
<proteinExistence type="predicted"/>
<evidence type="ECO:0000313" key="2">
    <source>
        <dbReference type="EMBL" id="KAK4500637.1"/>
    </source>
</evidence>
<keyword evidence="3" id="KW-1185">Reference proteome</keyword>
<comment type="caution">
    <text evidence="2">The sequence shown here is derived from an EMBL/GenBank/DDBJ whole genome shotgun (WGS) entry which is preliminary data.</text>
</comment>